<proteinExistence type="predicted"/>
<dbReference type="EnsemblMetazoa" id="tetur109g00030.1">
    <property type="protein sequence ID" value="tetur109g00030.1"/>
    <property type="gene ID" value="tetur109g00030"/>
</dbReference>
<accession>T1KEL7</accession>
<reference evidence="2" key="2">
    <citation type="submission" date="2015-06" db="UniProtKB">
        <authorList>
            <consortium name="EnsemblMetazoa"/>
        </authorList>
    </citation>
    <scope>IDENTIFICATION</scope>
</reference>
<protein>
    <submittedName>
        <fullName evidence="2">Uncharacterized protein</fullName>
    </submittedName>
</protein>
<dbReference type="STRING" id="32264.T1KEL7"/>
<organism evidence="2 3">
    <name type="scientific">Tetranychus urticae</name>
    <name type="common">Two-spotted spider mite</name>
    <dbReference type="NCBI Taxonomy" id="32264"/>
    <lineage>
        <taxon>Eukaryota</taxon>
        <taxon>Metazoa</taxon>
        <taxon>Ecdysozoa</taxon>
        <taxon>Arthropoda</taxon>
        <taxon>Chelicerata</taxon>
        <taxon>Arachnida</taxon>
        <taxon>Acari</taxon>
        <taxon>Acariformes</taxon>
        <taxon>Trombidiformes</taxon>
        <taxon>Prostigmata</taxon>
        <taxon>Eleutherengona</taxon>
        <taxon>Raphignathae</taxon>
        <taxon>Tetranychoidea</taxon>
        <taxon>Tetranychidae</taxon>
        <taxon>Tetranychus</taxon>
    </lineage>
</organism>
<dbReference type="eggNOG" id="KOG0164">
    <property type="taxonomic scope" value="Eukaryota"/>
</dbReference>
<dbReference type="Proteomes" id="UP000015104">
    <property type="component" value="Unassembled WGS sequence"/>
</dbReference>
<sequence length="90" mass="10697">MIIIERLVIWFCLLTESVFLQRYKCLSQETWPFFKGSPKEGVEILVRQLDFDPNEYRLVQVKFFYPFTPNYVAIGVNGINKHNIDKISHD</sequence>
<dbReference type="EMBL" id="CAEY01000026">
    <property type="status" value="NOT_ANNOTATED_CDS"/>
    <property type="molecule type" value="Genomic_DNA"/>
</dbReference>
<dbReference type="AlphaFoldDB" id="T1KEL7"/>
<evidence type="ECO:0000313" key="3">
    <source>
        <dbReference type="Proteomes" id="UP000015104"/>
    </source>
</evidence>
<evidence type="ECO:0000256" key="1">
    <source>
        <dbReference type="SAM" id="SignalP"/>
    </source>
</evidence>
<name>T1KEL7_TETUR</name>
<dbReference type="Gene3D" id="1.20.5.4820">
    <property type="match status" value="1"/>
</dbReference>
<reference evidence="3" key="1">
    <citation type="submission" date="2011-08" db="EMBL/GenBank/DDBJ databases">
        <authorList>
            <person name="Rombauts S."/>
        </authorList>
    </citation>
    <scope>NUCLEOTIDE SEQUENCE</scope>
    <source>
        <strain evidence="3">London</strain>
    </source>
</reference>
<keyword evidence="3" id="KW-1185">Reference proteome</keyword>
<feature type="chain" id="PRO_5004580616" evidence="1">
    <location>
        <begin position="21"/>
        <end position="90"/>
    </location>
</feature>
<dbReference type="HOGENOM" id="CLU_2443667_0_0_1"/>
<feature type="signal peptide" evidence="1">
    <location>
        <begin position="1"/>
        <end position="20"/>
    </location>
</feature>
<evidence type="ECO:0000313" key="2">
    <source>
        <dbReference type="EnsemblMetazoa" id="tetur109g00030.1"/>
    </source>
</evidence>
<keyword evidence="1" id="KW-0732">Signal</keyword>